<evidence type="ECO:0000313" key="2">
    <source>
        <dbReference type="Proteomes" id="UP000245464"/>
    </source>
</evidence>
<name>A0A5M9KTS9_9PLEO</name>
<gene>
    <name evidence="1" type="ORF">PtrM4_047850</name>
</gene>
<protein>
    <submittedName>
        <fullName evidence="1">Uncharacterized protein</fullName>
    </submittedName>
</protein>
<organism evidence="1 2">
    <name type="scientific">Pyrenophora tritici-repentis</name>
    <dbReference type="NCBI Taxonomy" id="45151"/>
    <lineage>
        <taxon>Eukaryota</taxon>
        <taxon>Fungi</taxon>
        <taxon>Dikarya</taxon>
        <taxon>Ascomycota</taxon>
        <taxon>Pezizomycotina</taxon>
        <taxon>Dothideomycetes</taxon>
        <taxon>Pleosporomycetidae</taxon>
        <taxon>Pleosporales</taxon>
        <taxon>Pleosporineae</taxon>
        <taxon>Pleosporaceae</taxon>
        <taxon>Pyrenophora</taxon>
    </lineage>
</organism>
<comment type="caution">
    <text evidence="1">The sequence shown here is derived from an EMBL/GenBank/DDBJ whole genome shotgun (WGS) entry which is preliminary data.</text>
</comment>
<evidence type="ECO:0000313" key="1">
    <source>
        <dbReference type="EMBL" id="KAF7565351.1"/>
    </source>
</evidence>
<dbReference type="KEGG" id="ptrr:90954924"/>
<reference evidence="1" key="1">
    <citation type="journal article" date="2018" name="BMC Genomics">
        <title>Comparative genomics of the wheat fungal pathogen Pyrenophora tritici-repentis reveals chromosomal variations and genome plasticity.</title>
        <authorList>
            <person name="Moolhuijzen P."/>
            <person name="See P.T."/>
            <person name="Hane J.K."/>
            <person name="Shi G."/>
            <person name="Liu Z."/>
            <person name="Oliver R.P."/>
            <person name="Moffat C.S."/>
        </authorList>
    </citation>
    <scope>NUCLEOTIDE SEQUENCE [LARGE SCALE GENOMIC DNA]</scope>
    <source>
        <strain evidence="1">M4</strain>
    </source>
</reference>
<dbReference type="AlphaFoldDB" id="A0A5M9KTS9"/>
<sequence length="39" mass="3991">MRGIIAAAALLAGAQAAIDPIVIKVRRRVATAPFTSDNA</sequence>
<accession>A0A5M9KTS9</accession>
<proteinExistence type="predicted"/>
<dbReference type="RefSeq" id="XP_065959313.1">
    <property type="nucleotide sequence ID" value="XM_066104749.1"/>
</dbReference>
<dbReference type="EMBL" id="NQIK02000010">
    <property type="protein sequence ID" value="KAF7565351.1"/>
    <property type="molecule type" value="Genomic_DNA"/>
</dbReference>
<dbReference type="GeneID" id="90954924"/>
<dbReference type="Proteomes" id="UP000245464">
    <property type="component" value="Chromosome 10"/>
</dbReference>